<feature type="region of interest" description="Disordered" evidence="1">
    <location>
        <begin position="2181"/>
        <end position="2204"/>
    </location>
</feature>
<feature type="compositionally biased region" description="Basic and acidic residues" evidence="1">
    <location>
        <begin position="1465"/>
        <end position="1486"/>
    </location>
</feature>
<dbReference type="Ensembl" id="ENSLOCT00000015655.1">
    <property type="protein sequence ID" value="ENSLOCP00000015626.1"/>
    <property type="gene ID" value="ENSLOCG00000012697.1"/>
</dbReference>
<dbReference type="EMBL" id="AHAT01024760">
    <property type="status" value="NOT_ANNOTATED_CDS"/>
    <property type="molecule type" value="Genomic_DNA"/>
</dbReference>
<feature type="compositionally biased region" description="Basic and acidic residues" evidence="1">
    <location>
        <begin position="3104"/>
        <end position="3125"/>
    </location>
</feature>
<feature type="compositionally biased region" description="Basic and acidic residues" evidence="1">
    <location>
        <begin position="2181"/>
        <end position="2190"/>
    </location>
</feature>
<dbReference type="Proteomes" id="UP000018468">
    <property type="component" value="Linkage group LG2"/>
</dbReference>
<keyword evidence="3" id="KW-1185">Reference proteome</keyword>
<dbReference type="GO" id="GO:0035869">
    <property type="term" value="C:ciliary transition zone"/>
    <property type="evidence" value="ECO:0000318"/>
    <property type="project" value="GO_Central"/>
</dbReference>
<evidence type="ECO:0000313" key="2">
    <source>
        <dbReference type="Ensembl" id="ENSLOCP00000015626.1"/>
    </source>
</evidence>
<dbReference type="EMBL" id="AHAT01024757">
    <property type="status" value="NOT_ANNOTATED_CDS"/>
    <property type="molecule type" value="Genomic_DNA"/>
</dbReference>
<dbReference type="EMBL" id="AHAT01024762">
    <property type="status" value="NOT_ANNOTATED_CDS"/>
    <property type="molecule type" value="Genomic_DNA"/>
</dbReference>
<dbReference type="GeneTree" id="ENSGT00800000124150"/>
<feature type="region of interest" description="Disordered" evidence="1">
    <location>
        <begin position="2940"/>
        <end position="2982"/>
    </location>
</feature>
<proteinExistence type="predicted"/>
<dbReference type="EMBL" id="AHAT01024758">
    <property type="status" value="NOT_ANNOTATED_CDS"/>
    <property type="molecule type" value="Genomic_DNA"/>
</dbReference>
<feature type="compositionally biased region" description="Polar residues" evidence="1">
    <location>
        <begin position="1933"/>
        <end position="1951"/>
    </location>
</feature>
<dbReference type="InterPro" id="IPR028236">
    <property type="entry name" value="CPLANE1"/>
</dbReference>
<dbReference type="OMA" id="QYWDVRY"/>
<reference evidence="2" key="2">
    <citation type="submission" date="2025-08" db="UniProtKB">
        <authorList>
            <consortium name="Ensembl"/>
        </authorList>
    </citation>
    <scope>IDENTIFICATION</scope>
</reference>
<feature type="region of interest" description="Disordered" evidence="1">
    <location>
        <begin position="1999"/>
        <end position="2061"/>
    </location>
</feature>
<dbReference type="Bgee" id="ENSLOCG00000012697">
    <property type="expression patterns" value="Expressed in testis and 6 other cell types or tissues"/>
</dbReference>
<dbReference type="SUPFAM" id="SSF82171">
    <property type="entry name" value="DPP6 N-terminal domain-like"/>
    <property type="match status" value="1"/>
</dbReference>
<dbReference type="GO" id="GO:0060271">
    <property type="term" value="P:cilium assembly"/>
    <property type="evidence" value="ECO:0000318"/>
    <property type="project" value="GO_Central"/>
</dbReference>
<feature type="region of interest" description="Disordered" evidence="1">
    <location>
        <begin position="1810"/>
        <end position="1952"/>
    </location>
</feature>
<dbReference type="EMBL" id="AHAT01024756">
    <property type="status" value="NOT_ANNOTATED_CDS"/>
    <property type="molecule type" value="Genomic_DNA"/>
</dbReference>
<feature type="compositionally biased region" description="Polar residues" evidence="1">
    <location>
        <begin position="2048"/>
        <end position="2061"/>
    </location>
</feature>
<dbReference type="EMBL" id="AHAT01024759">
    <property type="status" value="NOT_ANNOTATED_CDS"/>
    <property type="molecule type" value="Genomic_DNA"/>
</dbReference>
<accession>W5N4R7</accession>
<dbReference type="PANTHER" id="PTHR14492">
    <property type="entry name" value="JBTS17"/>
    <property type="match status" value="1"/>
</dbReference>
<dbReference type="EMBL" id="AHAT01024761">
    <property type="status" value="NOT_ANNOTATED_CDS"/>
    <property type="molecule type" value="Genomic_DNA"/>
</dbReference>
<feature type="region of interest" description="Disordered" evidence="1">
    <location>
        <begin position="3085"/>
        <end position="3128"/>
    </location>
</feature>
<dbReference type="PANTHER" id="PTHR14492:SF4">
    <property type="entry name" value="CILIOGENESIS AND PLANAR POLARITY EFFECTOR 1"/>
    <property type="match status" value="1"/>
</dbReference>
<dbReference type="HOGENOM" id="CLU_226347_0_0_1"/>
<dbReference type="EMBL" id="AHAT01024763">
    <property type="status" value="NOT_ANNOTATED_CDS"/>
    <property type="molecule type" value="Genomic_DNA"/>
</dbReference>
<feature type="region of interest" description="Disordered" evidence="1">
    <location>
        <begin position="1640"/>
        <end position="1660"/>
    </location>
</feature>
<feature type="region of interest" description="Disordered" evidence="1">
    <location>
        <begin position="2384"/>
        <end position="2430"/>
    </location>
</feature>
<evidence type="ECO:0000256" key="1">
    <source>
        <dbReference type="SAM" id="MobiDB-lite"/>
    </source>
</evidence>
<reference evidence="3" key="1">
    <citation type="submission" date="2011-12" db="EMBL/GenBank/DDBJ databases">
        <title>The Draft Genome of Lepisosteus oculatus.</title>
        <authorList>
            <consortium name="The Broad Institute Genome Assembly &amp; Analysis Group"/>
            <consortium name="Computational R&amp;D Group"/>
            <consortium name="and Sequencing Platform"/>
            <person name="Di Palma F."/>
            <person name="Alfoldi J."/>
            <person name="Johnson J."/>
            <person name="Berlin A."/>
            <person name="Gnerre S."/>
            <person name="Jaffe D."/>
            <person name="MacCallum I."/>
            <person name="Young S."/>
            <person name="Walker B.J."/>
            <person name="Lander E.S."/>
            <person name="Lindblad-Toh K."/>
        </authorList>
    </citation>
    <scope>NUCLEOTIDE SEQUENCE [LARGE SCALE GENOMIC DNA]</scope>
</reference>
<name>W5N4R7_LEPOC</name>
<feature type="region of interest" description="Disordered" evidence="1">
    <location>
        <begin position="3013"/>
        <end position="3068"/>
    </location>
</feature>
<sequence length="3195" mass="351931">MEVKLEVVQSSSIKRRKPWPAFCWLGQEKESVFLLDDKRISEINLVSGRTKKKIPKLQPLLRNVITMSGSGNGAWLAGLLSSGELFLWNRDRDCLKMVASAPEVTQVVTDSQGRSIPCCGFNGFHDWAAEMYGTFEIWSLIIEKRISDLFKCIHLCVCNGYLQFISTVLYKLTYRRVFPLIEATGDCCLCSFVFTSEEKLAVTILKIQWGDSAERRHSLVPYSVQWVTQMFPMGRMTPPCHPVKSRGALVSAFSGDGLVLAVAVNQKDPKATQVFFVSTLNFVTISSSLHGCGSKDLRIPCKYARSYWVGSMSWTPDGLYLACVLKRGALLFVTRLGALLTLSTTGCSMEFGPAEFIPLHPLVTFRPPMPQLSSQDAQQSASSCASAQDLLRQRFSVTAHPRLSYLIVSDGYMASVLRVASPASASSLMACLLADTASRLEQLRSGLAGTTQPHERLKLESMSSLKMLSLQDLRPRESTLTTVPHFLLGADVATELHEKTADVQSEDDSDDGTVFSSRFVEDGGRLEFASMFDTVHARPEPAPALPGAAGASTVHLEPIQRNLLTVWTLGVSLGRVAEKEQLLKCAVRCFVRFASLLQLGGCPLPAAPADAVDRELWKALRREPWVFRVLRLLRAFLALLPWDAPHVRCLGLAVELTKQTARLLLAPQRVSAQSLSGALLVLRLASRSVDATYQPQRRAPVHSDSFCTPLLQEQEHSHKWTSGAVRVRKLPSDRLAGLWKALYRQAVVYRADLRAQARRGDHPSLLHEAGEVSRVIAQIQQVLQSAGQRLAASRRLCSVAGVIHSLILSLKNSVCLLRVAMSSLTGTRSYAICHVIIPTHLSALLTMQHAFCCLLMVGFNDGALSLLPVAVPVSSWPQLTLSFLSTVEECRFSPAGLPREVHTEAALAVVQSMARFMAAYFTNEPLGVLPPHHVDVLPPVHIRPAGLPRPIPLRHGRVAEAARAQQLSGVWTVGYALDLLLIGGLLPEAVWLAHRLGDWKMAVSLGLAYMLYCQNNLNLAELKWRELHLPLELRPKQLFQEKLQSLLGSQANPGESNLSSSAKKYRHFTASDSIEEEDADLLFVSVQEILKAAVMAEVDILSQTFSVLMETSKGLAAQLSALVPPGLYLPAPPLYCPQPASDPKGSGQVLVCFLISQNELLLFYVLNVFLLEISHSFCTLTCSFFLLFVCKSAYLANFFAMDEIKGKLKKGRTTQNELGTASLWKHYDLVITTVQVSPRALECIRAFWLLFQQSSELTQLESAGAGGLQYDSAVVEHCLEALEWACRLLPFARFMNAEEIVQDLVLSLIGELPPTNKVAEFIARAFPDEEDSVRVPLREKYSSLLKRLRCSTVTGPEAGEKMMTVVIQDFLRLRRRQLKRVVRNIGPVELHLWERAEEGAAEDDTPLYDRLSLGTSLSRSTLTDCGRPLVSSDVDTMDTISDPLSPQQSHFSGKENQRKSQSAKQKPDTLKGSDKQHEEVQSKGELQESPALPVVGSWEFECEDEEYVQFLELFLSYVLEKDQADSRDPSVPFLSCFSSLLREKELTSLVFDVHTTLKRRQSRRNGGGSVFRPGSCYQWLPEPLHSGGPPASVHSEAWSMESGPCALRSSLGSALHFPGARKPKQKGLFGLKQQALLEARSSARSGSEVNRTPSEPRCSPVAGIAKPEGWLFKAVSPQDPPTEAPDPELEPRFRVLGRPLEWMIRWSDRRLLCVPTKAPRPPERGAAIRVKTSAPAVLAALRLLERRYTAGLLLEKPSPSPVNMRRGCPQQIDGRRRKSIERPCPPPHVPEQRYTVAPVVLAEMNWKAERESSVDTGYPGSAGTPITILDQEPQHSEVSEPREDELEEMLSDLESTIDRNMPEGEQDLPSEREGRLGSQRCQTDLESPRSYPAEGAQDNATSEEVPPTVSTVQANVPSIPSLGLQPGPPVNSIPPNSDQLLGSNPGTQPLPQSDAIRQLLQDEMFRLVQLQQINFMSLMQVVGASFTNLPHLQLHLQPNAPAAQSSRGPGAQPAGLGSDEPGPETAGQSAGDRPSGQQPAPTERRAQNIETDQSNKENVAQNPTELSLHLDARGCQGGSEGLIPASRGLLKTANNSSHGLPLLLPLSGSRETPTLIPLEKTSAPSASSSGLRLLRLQPQQLLQPGDTPVVNLFAPLLRCSTQTQPPPPPPPPPREAWALRSKEHQKRRDVAPPPAHLNINQYDPKALRTAEEQKVRWAERVTAGPPKHLILEQYAGIPDTNPLPQARPTPTHPHSLDSQAGRLAGGPPVSVPPQPHAPHQARGLPLLTLPFQPPRLIPLQQLASLGPSRRPGAPGRAQHGQLQLLQAGEEPLRRDWGRESLKRWEPFLTFSKSQSAITVRLSSANEGDIPGFLLLNYQANRCEKGRNRQKRRRERAQEGRSAGVTFRPEDSIIPPEEVQAQPKEAEPQQSELGEGFVIPPGVEPTTGPLSTAAELHCFAATKKRPPQIQDASTNTEPVCPRLLADKGTSAHFLVPQSDTAGKTHDKHCKGIFFNLKIFLNLSDFIGLGQSSWKAGEEDLSGRRFINVIDIEDEQLLSALPLSEEASGLAPGCRTSPPSNAQLHHMAASVTNAVPPDAFLQETEDDRPGGLAQAPGKGSQQLCFQLVSWFSTSTTWFSPFQQSLPITKNRSWFKALSSLMSNTKFQAQASEEDCPETSAFSPHCTSVPTAAGRTAEAAADPLGADVTHKLLVRSEASGARRPVTKSQFAAKLSEMDVQLEALQDVADHMEREFASTRMLDAPRLKATLAVHLNLSYSHPSQKLMPSSQYCKLKDVGSAFISFNTQPEVVNRAPGEIPSHLQTSRKKIWHYTRKLFGSLPISAPGCFSLCTTLKGIFLRNLSWLQRKWAEDTLGLSGLSDIADILGELVRGGGVSASALGLSETQAIRLSRAGAQQRWQPGRKVRRSERERREVREWMRRKQRERLSEFHRQREERRQREHRPFAADSVARSPTSKDISISQKIKEEKDKAALLEHHSRRTREALRLMDEMLTDTVPLPTAHPPSLAHTPGRSSRSQSAGRTGRRPSQAGQARSLSSPGRTQLFTESTRLMRSTECVRSRLAASALPRDRMSQLTRRGMVSDPDPDAWRSRRGDRERAAPVHSRDPSLFHSGLIHLPQGLSGNRSPLRRADLDGLNELDALSDSTGSILSKLDWAAIENMVASEGDVEIAQDWELLS</sequence>
<feature type="compositionally biased region" description="Polar residues" evidence="1">
    <location>
        <begin position="1438"/>
        <end position="1451"/>
    </location>
</feature>
<feature type="compositionally biased region" description="Basic and acidic residues" evidence="1">
    <location>
        <begin position="1832"/>
        <end position="1841"/>
    </location>
</feature>
<feature type="region of interest" description="Disordered" evidence="1">
    <location>
        <begin position="1419"/>
        <end position="1488"/>
    </location>
</feature>
<evidence type="ECO:0000313" key="3">
    <source>
        <dbReference type="Proteomes" id="UP000018468"/>
    </source>
</evidence>
<feature type="compositionally biased region" description="Polar residues" evidence="1">
    <location>
        <begin position="2969"/>
        <end position="2980"/>
    </location>
</feature>
<dbReference type="eggNOG" id="ENOG502QRD2">
    <property type="taxonomic scope" value="Eukaryota"/>
</dbReference>
<feature type="compositionally biased region" description="Polar residues" evidence="1">
    <location>
        <begin position="1642"/>
        <end position="1653"/>
    </location>
</feature>
<protein>
    <submittedName>
        <fullName evidence="2">Ciliosis and planar polarity effector complex subunit 1</fullName>
    </submittedName>
</protein>
<reference evidence="2" key="3">
    <citation type="submission" date="2025-09" db="UniProtKB">
        <authorList>
            <consortium name="Ensembl"/>
        </authorList>
    </citation>
    <scope>IDENTIFICATION</scope>
</reference>
<feature type="compositionally biased region" description="Basic and acidic residues" evidence="1">
    <location>
        <begin position="2940"/>
        <end position="2962"/>
    </location>
</feature>
<dbReference type="InParanoid" id="W5N4R7"/>
<organism evidence="2 3">
    <name type="scientific">Lepisosteus oculatus</name>
    <name type="common">Spotted gar</name>
    <dbReference type="NCBI Taxonomy" id="7918"/>
    <lineage>
        <taxon>Eukaryota</taxon>
        <taxon>Metazoa</taxon>
        <taxon>Chordata</taxon>
        <taxon>Craniata</taxon>
        <taxon>Vertebrata</taxon>
        <taxon>Euteleostomi</taxon>
        <taxon>Actinopterygii</taxon>
        <taxon>Neopterygii</taxon>
        <taxon>Holostei</taxon>
        <taxon>Semionotiformes</taxon>
        <taxon>Lepisosteidae</taxon>
        <taxon>Lepisosteus</taxon>
    </lineage>
</organism>
<feature type="compositionally biased region" description="Polar residues" evidence="1">
    <location>
        <begin position="3029"/>
        <end position="3038"/>
    </location>
</feature>
<feature type="compositionally biased region" description="Acidic residues" evidence="1">
    <location>
        <begin position="1842"/>
        <end position="1851"/>
    </location>
</feature>
<dbReference type="Pfam" id="PF15392">
    <property type="entry name" value="Joubert"/>
    <property type="match status" value="1"/>
</dbReference>
<feature type="compositionally biased region" description="Polar residues" evidence="1">
    <location>
        <begin position="3046"/>
        <end position="3068"/>
    </location>
</feature>
<feature type="compositionally biased region" description="Polar residues" evidence="1">
    <location>
        <begin position="1898"/>
        <end position="1918"/>
    </location>
</feature>
<dbReference type="EMBL" id="AHAT01024764">
    <property type="status" value="NOT_ANNOTATED_CDS"/>
    <property type="molecule type" value="Genomic_DNA"/>
</dbReference>
<feature type="region of interest" description="Disordered" evidence="1">
    <location>
        <begin position="2237"/>
        <end position="2279"/>
    </location>
</feature>